<sequence length="158" mass="18142">MHLYRLGKHPYIKDLTGQGGLYYSGRWHEKGTQILYTSEHLSLAKLEVLANSPSLPRNYFALTLEVPDETPIREIDLAQLPANWQELPYPLELAQLTRAWMEEAAFWIMKVPSAHAPNEWNYLLNPLHPAHAQLRIVALEPHPFDARLKPELGSKESL</sequence>
<feature type="domain" description="RES" evidence="1">
    <location>
        <begin position="14"/>
        <end position="138"/>
    </location>
</feature>
<evidence type="ECO:0000259" key="1">
    <source>
        <dbReference type="SMART" id="SM00953"/>
    </source>
</evidence>
<dbReference type="Pfam" id="PF08808">
    <property type="entry name" value="RES"/>
    <property type="match status" value="1"/>
</dbReference>
<dbReference type="RefSeq" id="WP_226177823.1">
    <property type="nucleotide sequence ID" value="NZ_JAJADR010000006.1"/>
</dbReference>
<evidence type="ECO:0000313" key="3">
    <source>
        <dbReference type="Proteomes" id="UP001165296"/>
    </source>
</evidence>
<proteinExistence type="predicted"/>
<dbReference type="Proteomes" id="UP001165296">
    <property type="component" value="Unassembled WGS sequence"/>
</dbReference>
<protein>
    <submittedName>
        <fullName evidence="2">RES family NAD+ phosphorylase</fullName>
    </submittedName>
</protein>
<dbReference type="EMBL" id="JAJADR010000006">
    <property type="protein sequence ID" value="MCB2409944.1"/>
    <property type="molecule type" value="Genomic_DNA"/>
</dbReference>
<reference evidence="2" key="1">
    <citation type="submission" date="2021-10" db="EMBL/GenBank/DDBJ databases">
        <authorList>
            <person name="Dean J.D."/>
            <person name="Kim M.K."/>
            <person name="Newey C.N."/>
            <person name="Stoker T.S."/>
            <person name="Thompson D.W."/>
            <person name="Grose J.H."/>
        </authorList>
    </citation>
    <scope>NUCLEOTIDE SEQUENCE</scope>
    <source>
        <strain evidence="2">BT178</strain>
    </source>
</reference>
<gene>
    <name evidence="2" type="ORF">LGH74_18280</name>
</gene>
<dbReference type="InterPro" id="IPR014914">
    <property type="entry name" value="RES_dom"/>
</dbReference>
<organism evidence="2 3">
    <name type="scientific">Hymenobacter lucidus</name>
    <dbReference type="NCBI Taxonomy" id="2880930"/>
    <lineage>
        <taxon>Bacteria</taxon>
        <taxon>Pseudomonadati</taxon>
        <taxon>Bacteroidota</taxon>
        <taxon>Cytophagia</taxon>
        <taxon>Cytophagales</taxon>
        <taxon>Hymenobacteraceae</taxon>
        <taxon>Hymenobacter</taxon>
    </lineage>
</organism>
<name>A0ABS8AW16_9BACT</name>
<accession>A0ABS8AW16</accession>
<evidence type="ECO:0000313" key="2">
    <source>
        <dbReference type="EMBL" id="MCB2409944.1"/>
    </source>
</evidence>
<comment type="caution">
    <text evidence="2">The sequence shown here is derived from an EMBL/GenBank/DDBJ whole genome shotgun (WGS) entry which is preliminary data.</text>
</comment>
<dbReference type="SMART" id="SM00953">
    <property type="entry name" value="RES"/>
    <property type="match status" value="1"/>
</dbReference>
<keyword evidence="3" id="KW-1185">Reference proteome</keyword>